<accession>A0AB38YDW0</accession>
<organism evidence="1">
    <name type="scientific">Salinispirillum sp. LH 10-3-1</name>
    <dbReference type="NCBI Taxonomy" id="2952525"/>
    <lineage>
        <taxon>Bacteria</taxon>
        <taxon>Pseudomonadati</taxon>
        <taxon>Pseudomonadota</taxon>
        <taxon>Gammaproteobacteria</taxon>
        <taxon>Oceanospirillales</taxon>
        <taxon>Saccharospirillaceae</taxon>
        <taxon>Salinispirillum</taxon>
    </lineage>
</organism>
<dbReference type="Pfam" id="PF13692">
    <property type="entry name" value="Glyco_trans_1_4"/>
    <property type="match status" value="1"/>
</dbReference>
<name>A0AB38YDW0_9GAMM</name>
<dbReference type="RefSeq" id="WP_304994834.1">
    <property type="nucleotide sequence ID" value="NZ_CP101717.1"/>
</dbReference>
<evidence type="ECO:0000313" key="1">
    <source>
        <dbReference type="EMBL" id="WLD57549.1"/>
    </source>
</evidence>
<sequence>MRSLLIGKTWPEPASTAAGRRTQDIVQVLAMLGGDVHVASPAQRTAFSLAGASAGFTEHDIAVNDDAFDAWLADLAPDIVVFDRYVMEEQFGWRVSTVCPGAVRVLDTSDLHCLREARAEQIKHGGALSLFNDTALREIAAIARCDLTLLISPVELELLVERFQVPEFLLHHTPFMLTPLPDENTLVPYQKRQHVMMIGNFLHAPNWDATQWLRAQWPHWRHKFPTGTEVHVYGSYATEKVQQLHNPAQGFHIKGRAEDAIATLAQYRVNLAYLRYGAGIKGKVADAWLAGTPTVASPIAAEGMHGDLPWGSPVTDDAEAFFQAAAELYRQPDVWQQAVMQGRNVAAQCHDTLMESVALSGRLMEVQQDLAAHRQHNLWGRILQQQQYRATEYMSRWITEKNRLR</sequence>
<protein>
    <submittedName>
        <fullName evidence="1">Glycosyltransferase family 4 protein</fullName>
    </submittedName>
</protein>
<gene>
    <name evidence="1" type="ORF">NFC81_12630</name>
</gene>
<proteinExistence type="predicted"/>
<reference evidence="1" key="1">
    <citation type="submission" date="2022-07" db="EMBL/GenBank/DDBJ databases">
        <title>Complete genome sequence of Salinispirillum sp. LH10-3-1 capable of multiple carbohydrate inversion isolated from a soda lake.</title>
        <authorList>
            <person name="Liu J."/>
            <person name="Zhai Y."/>
            <person name="Zhang H."/>
            <person name="Yang H."/>
            <person name="Qu J."/>
            <person name="Li J."/>
        </authorList>
    </citation>
    <scope>NUCLEOTIDE SEQUENCE</scope>
    <source>
        <strain evidence="1">LH 10-3-1</strain>
    </source>
</reference>
<dbReference type="AlphaFoldDB" id="A0AB38YDW0"/>
<dbReference type="EMBL" id="CP101717">
    <property type="protein sequence ID" value="WLD57549.1"/>
    <property type="molecule type" value="Genomic_DNA"/>
</dbReference>
<dbReference type="SUPFAM" id="SSF53756">
    <property type="entry name" value="UDP-Glycosyltransferase/glycogen phosphorylase"/>
    <property type="match status" value="1"/>
</dbReference>